<organism evidence="1 2">
    <name type="scientific">Chryseobacterium luquanense</name>
    <dbReference type="NCBI Taxonomy" id="2983766"/>
    <lineage>
        <taxon>Bacteria</taxon>
        <taxon>Pseudomonadati</taxon>
        <taxon>Bacteroidota</taxon>
        <taxon>Flavobacteriia</taxon>
        <taxon>Flavobacteriales</taxon>
        <taxon>Weeksellaceae</taxon>
        <taxon>Chryseobacterium group</taxon>
        <taxon>Chryseobacterium</taxon>
    </lineage>
</organism>
<proteinExistence type="predicted"/>
<dbReference type="RefSeq" id="WP_267282567.1">
    <property type="nucleotide sequence ID" value="NZ_JAOVZV010000021.1"/>
</dbReference>
<sequence>MDYNQDSNKNPITDFNRKSFYQWQWEVMRPDGKKYNQYLIPKTITTK</sequence>
<protein>
    <submittedName>
        <fullName evidence="1">Uncharacterized protein</fullName>
    </submittedName>
</protein>
<accession>A0ABT3Y7L9</accession>
<dbReference type="Proteomes" id="UP001070176">
    <property type="component" value="Unassembled WGS sequence"/>
</dbReference>
<evidence type="ECO:0000313" key="2">
    <source>
        <dbReference type="Proteomes" id="UP001070176"/>
    </source>
</evidence>
<comment type="caution">
    <text evidence="1">The sequence shown here is derived from an EMBL/GenBank/DDBJ whole genome shotgun (WGS) entry which is preliminary data.</text>
</comment>
<reference evidence="1" key="1">
    <citation type="submission" date="2022-10" db="EMBL/GenBank/DDBJ databases">
        <title>Chryseobacterium sp. nov., a novel bacterial species.</title>
        <authorList>
            <person name="Cao Y."/>
        </authorList>
    </citation>
    <scope>NUCLEOTIDE SEQUENCE</scope>
    <source>
        <strain evidence="1">KC 927</strain>
    </source>
</reference>
<keyword evidence="2" id="KW-1185">Reference proteome</keyword>
<gene>
    <name evidence="1" type="ORF">OEA66_17330</name>
</gene>
<dbReference type="EMBL" id="JAOVZV010000021">
    <property type="protein sequence ID" value="MCX8534113.1"/>
    <property type="molecule type" value="Genomic_DNA"/>
</dbReference>
<evidence type="ECO:0000313" key="1">
    <source>
        <dbReference type="EMBL" id="MCX8534113.1"/>
    </source>
</evidence>
<name>A0ABT3Y7L9_9FLAO</name>